<sequence>MRESNFNLPAQNRACVCISQALYDRRGEPSLDHPRALQLRPCLALLVAPEGFLSLRQG</sequence>
<gene>
    <name evidence="1" type="ORF">BCR35DRAFT_303673</name>
</gene>
<name>A0A1Y2FGF6_9BASI</name>
<accession>A0A1Y2FGF6</accession>
<protein>
    <submittedName>
        <fullName evidence="1">Uncharacterized protein</fullName>
    </submittedName>
</protein>
<keyword evidence="2" id="KW-1185">Reference proteome</keyword>
<reference evidence="1 2" key="1">
    <citation type="submission" date="2016-07" db="EMBL/GenBank/DDBJ databases">
        <title>Pervasive Adenine N6-methylation of Active Genes in Fungi.</title>
        <authorList>
            <consortium name="DOE Joint Genome Institute"/>
            <person name="Mondo S.J."/>
            <person name="Dannebaum R.O."/>
            <person name="Kuo R.C."/>
            <person name="Labutti K."/>
            <person name="Haridas S."/>
            <person name="Kuo A."/>
            <person name="Salamov A."/>
            <person name="Ahrendt S.R."/>
            <person name="Lipzen A."/>
            <person name="Sullivan W."/>
            <person name="Andreopoulos W.B."/>
            <person name="Clum A."/>
            <person name="Lindquist E."/>
            <person name="Daum C."/>
            <person name="Ramamoorthy G.K."/>
            <person name="Gryganskyi A."/>
            <person name="Culley D."/>
            <person name="Magnuson J.K."/>
            <person name="James T.Y."/>
            <person name="O'Malley M.A."/>
            <person name="Stajich J.E."/>
            <person name="Spatafora J.W."/>
            <person name="Visel A."/>
            <person name="Grigoriev I.V."/>
        </authorList>
    </citation>
    <scope>NUCLEOTIDE SEQUENCE [LARGE SCALE GENOMIC DNA]</scope>
    <source>
        <strain evidence="1 2">62-1032</strain>
    </source>
</reference>
<dbReference type="InParanoid" id="A0A1Y2FGF6"/>
<comment type="caution">
    <text evidence="1">The sequence shown here is derived from an EMBL/GenBank/DDBJ whole genome shotgun (WGS) entry which is preliminary data.</text>
</comment>
<organism evidence="1 2">
    <name type="scientific">Leucosporidium creatinivorum</name>
    <dbReference type="NCBI Taxonomy" id="106004"/>
    <lineage>
        <taxon>Eukaryota</taxon>
        <taxon>Fungi</taxon>
        <taxon>Dikarya</taxon>
        <taxon>Basidiomycota</taxon>
        <taxon>Pucciniomycotina</taxon>
        <taxon>Microbotryomycetes</taxon>
        <taxon>Leucosporidiales</taxon>
        <taxon>Leucosporidium</taxon>
    </lineage>
</organism>
<dbReference type="AlphaFoldDB" id="A0A1Y2FGF6"/>
<proteinExistence type="predicted"/>
<dbReference type="OrthoDB" id="5594178at2759"/>
<evidence type="ECO:0000313" key="2">
    <source>
        <dbReference type="Proteomes" id="UP000193467"/>
    </source>
</evidence>
<evidence type="ECO:0000313" key="1">
    <source>
        <dbReference type="EMBL" id="ORY82999.1"/>
    </source>
</evidence>
<dbReference type="Proteomes" id="UP000193467">
    <property type="component" value="Unassembled WGS sequence"/>
</dbReference>
<dbReference type="EMBL" id="MCGR01000020">
    <property type="protein sequence ID" value="ORY82999.1"/>
    <property type="molecule type" value="Genomic_DNA"/>
</dbReference>